<proteinExistence type="predicted"/>
<dbReference type="InterPro" id="IPR041588">
    <property type="entry name" value="Integrase_H2C2"/>
</dbReference>
<dbReference type="PANTHER" id="PTHR37984:SF5">
    <property type="entry name" value="PROTEIN NYNRIN-LIKE"/>
    <property type="match status" value="1"/>
</dbReference>
<evidence type="ECO:0000313" key="3">
    <source>
        <dbReference type="Proteomes" id="UP000826656"/>
    </source>
</evidence>
<dbReference type="EMBL" id="JAIVGD010000015">
    <property type="protein sequence ID" value="KAH0757777.1"/>
    <property type="molecule type" value="Genomic_DNA"/>
</dbReference>
<dbReference type="Gene3D" id="3.10.10.10">
    <property type="entry name" value="HIV Type 1 Reverse Transcriptase, subunit A, domain 1"/>
    <property type="match status" value="2"/>
</dbReference>
<dbReference type="Pfam" id="PF17921">
    <property type="entry name" value="Integrase_H2C2"/>
    <property type="match status" value="1"/>
</dbReference>
<name>A0ABQ7V341_SOLTU</name>
<accession>A0ABQ7V341</accession>
<evidence type="ECO:0000313" key="2">
    <source>
        <dbReference type="EMBL" id="KAH0757777.1"/>
    </source>
</evidence>
<dbReference type="Gene3D" id="1.10.340.70">
    <property type="match status" value="1"/>
</dbReference>
<organism evidence="2 3">
    <name type="scientific">Solanum tuberosum</name>
    <name type="common">Potato</name>
    <dbReference type="NCBI Taxonomy" id="4113"/>
    <lineage>
        <taxon>Eukaryota</taxon>
        <taxon>Viridiplantae</taxon>
        <taxon>Streptophyta</taxon>
        <taxon>Embryophyta</taxon>
        <taxon>Tracheophyta</taxon>
        <taxon>Spermatophyta</taxon>
        <taxon>Magnoliopsida</taxon>
        <taxon>eudicotyledons</taxon>
        <taxon>Gunneridae</taxon>
        <taxon>Pentapetalae</taxon>
        <taxon>asterids</taxon>
        <taxon>lamiids</taxon>
        <taxon>Solanales</taxon>
        <taxon>Solanaceae</taxon>
        <taxon>Solanoideae</taxon>
        <taxon>Solaneae</taxon>
        <taxon>Solanum</taxon>
    </lineage>
</organism>
<sequence>MSWSVVRIDDGPKVEGATLYLNGDVEIWYNSLVLSRGPVTWNELRVEICDRYSPGHTYRMKQLQCISGGSEELPLHLDDPHEVYVEVTADCDVDIPKALCLSALLGNCNVGEYHLSCRCPKFTRKMGSKTFVEDLRILKLGGSDIKLGNDWMKKYNPTKLDHEKQFVTIGRKGNKVILREILDKGQISMITGGTMSKLFSKGQIIMAHLFLLLATGTDVLEEVNNSIQRVLSHYTDVFAEPKSLPHARSLDHTIPLKLGTSPIYLRTYIYNYYQKEELEKQVEEMLSNNIIQHSHPPFSSPALFVKKKDGTWRVKPEYVFKTAFRTHLGHYEYKVMPFGLTNAPATFQDESDYEVQYKKGAENKVADAFSRQFEDKEGNMLNALAGVSSISAMMPTWVQEIHKNNEDDLEVATLISEFSVAHLGLHLFLYSSGILRIKGKVYVGSTGGLRHQLITTFHDSSVGGHSRELGTYKRLAQVFYWHEMRQIVIQDVEASDVCQRSKDENVPYPELLQRLPIHDQAWRHVNMDFKEGLPKSRGKEVIPVVVDRRTKFSHFMTLSHP</sequence>
<dbReference type="InterPro" id="IPR050951">
    <property type="entry name" value="Retrovirus_Pol_polyprotein"/>
</dbReference>
<comment type="caution">
    <text evidence="2">The sequence shown here is derived from an EMBL/GenBank/DDBJ whole genome shotgun (WGS) entry which is preliminary data.</text>
</comment>
<gene>
    <name evidence="2" type="ORF">KY290_021270</name>
</gene>
<dbReference type="InterPro" id="IPR043502">
    <property type="entry name" value="DNA/RNA_pol_sf"/>
</dbReference>
<evidence type="ECO:0000259" key="1">
    <source>
        <dbReference type="Pfam" id="PF17921"/>
    </source>
</evidence>
<dbReference type="PANTHER" id="PTHR37984">
    <property type="entry name" value="PROTEIN CBG26694"/>
    <property type="match status" value="1"/>
</dbReference>
<dbReference type="SUPFAM" id="SSF56672">
    <property type="entry name" value="DNA/RNA polymerases"/>
    <property type="match status" value="1"/>
</dbReference>
<reference evidence="2 3" key="1">
    <citation type="journal article" date="2021" name="bioRxiv">
        <title>Chromosome-scale and haplotype-resolved genome assembly of a tetraploid potato cultivar.</title>
        <authorList>
            <person name="Sun H."/>
            <person name="Jiao W.-B."/>
            <person name="Krause K."/>
            <person name="Campoy J.A."/>
            <person name="Goel M."/>
            <person name="Folz-Donahue K."/>
            <person name="Kukat C."/>
            <person name="Huettel B."/>
            <person name="Schneeberger K."/>
        </authorList>
    </citation>
    <scope>NUCLEOTIDE SEQUENCE [LARGE SCALE GENOMIC DNA]</scope>
    <source>
        <strain evidence="2">SolTubOtavaFocal</strain>
        <tissue evidence="2">Leaves</tissue>
    </source>
</reference>
<dbReference type="Proteomes" id="UP000826656">
    <property type="component" value="Unassembled WGS sequence"/>
</dbReference>
<protein>
    <recommendedName>
        <fullName evidence="1">Integrase zinc-binding domain-containing protein</fullName>
    </recommendedName>
</protein>
<keyword evidence="3" id="KW-1185">Reference proteome</keyword>
<feature type="domain" description="Integrase zinc-binding" evidence="1">
    <location>
        <begin position="449"/>
        <end position="503"/>
    </location>
</feature>